<name>A0AA48K9V2_9BACT</name>
<evidence type="ECO:0000256" key="3">
    <source>
        <dbReference type="ARBA" id="ARBA00022670"/>
    </source>
</evidence>
<comment type="subcellular location">
    <subcellularLocation>
        <location evidence="1">Membrane</location>
    </subcellularLocation>
</comment>
<dbReference type="Proteomes" id="UP001238179">
    <property type="component" value="Chromosome"/>
</dbReference>
<sequence>MKDFFKSLAASLVALGLFTGAALVLLVILVASMGPTKPVVPAKAVLILDLNTNFTDSYAEPGAAELLQRAAGGGQAEGVPLHVLIQAIDHASHDAGLSALYITGIVRPDGVGSGPAALKELREAILRFRKVSGKPVIAYNQYWTKRELYLCAGVGKVYMDPLGVLDATGYASEVTFYGKAFKKYGVDVQVTRVGKYKSAVEPYVLEKLSDPAREELQVLMNDLWTEWKTAVGGDRKLSPDQMQAIADQQGTLTSPEALKAGLVDKLLANDQVLDELKEVSGKKASDRDFPQVDMATYAKTLPDPTGSNRIALVFAEGAIVDGAGASGTIGGETLSNELRRLRLDKRVKAIVLRVNSPGGSAPASELIQRELVLARKDKPVVVSMGHLAASGGYWISTYADRIFAEPTTITGSIGVFGLLPNVKSLANEHGITWDGVQTSKLANSITIARPKSDAELQRAQVMVDWIYDLFVTKVAESRKLTRDQVQEIAQGRVWSGTSALRIGLVDEIGSLQDAVAYAAKKAKIESDYRLEGPSEPKTPVERMLKALGGGTRPYSRSSADTLQGQVQHVISGLGAFSDPRGVYARMPFDLAIR</sequence>
<keyword evidence="4" id="KW-0378">Hydrolase</keyword>
<evidence type="ECO:0000259" key="8">
    <source>
        <dbReference type="Pfam" id="PF01343"/>
    </source>
</evidence>
<dbReference type="KEGG" id="msil:METEAL_30850"/>
<dbReference type="InterPro" id="IPR047217">
    <property type="entry name" value="S49_SppA_67K_type_N"/>
</dbReference>
<evidence type="ECO:0000313" key="10">
    <source>
        <dbReference type="Proteomes" id="UP001238179"/>
    </source>
</evidence>
<proteinExistence type="inferred from homology"/>
<evidence type="ECO:0000256" key="2">
    <source>
        <dbReference type="ARBA" id="ARBA00008683"/>
    </source>
</evidence>
<organism evidence="9 10">
    <name type="scientific">Mesoterricola silvestris</name>
    <dbReference type="NCBI Taxonomy" id="2927979"/>
    <lineage>
        <taxon>Bacteria</taxon>
        <taxon>Pseudomonadati</taxon>
        <taxon>Acidobacteriota</taxon>
        <taxon>Holophagae</taxon>
        <taxon>Holophagales</taxon>
        <taxon>Holophagaceae</taxon>
        <taxon>Mesoterricola</taxon>
    </lineage>
</organism>
<dbReference type="GO" id="GO:0008236">
    <property type="term" value="F:serine-type peptidase activity"/>
    <property type="evidence" value="ECO:0007669"/>
    <property type="project" value="UniProtKB-KW"/>
</dbReference>
<dbReference type="EMBL" id="AP027080">
    <property type="protein sequence ID" value="BDU73911.1"/>
    <property type="molecule type" value="Genomic_DNA"/>
</dbReference>
<dbReference type="InterPro" id="IPR004634">
    <property type="entry name" value="Pept_S49_pIV"/>
</dbReference>
<dbReference type="Pfam" id="PF01343">
    <property type="entry name" value="Peptidase_S49"/>
    <property type="match status" value="2"/>
</dbReference>
<feature type="domain" description="Peptidase S49" evidence="8">
    <location>
        <begin position="375"/>
        <end position="524"/>
    </location>
</feature>
<dbReference type="GO" id="GO:0006465">
    <property type="term" value="P:signal peptide processing"/>
    <property type="evidence" value="ECO:0007669"/>
    <property type="project" value="InterPro"/>
</dbReference>
<accession>A0AA48K9V2</accession>
<keyword evidence="6" id="KW-0472">Membrane</keyword>
<evidence type="ECO:0000256" key="6">
    <source>
        <dbReference type="ARBA" id="ARBA00023136"/>
    </source>
</evidence>
<keyword evidence="3" id="KW-0645">Protease</keyword>
<dbReference type="SUPFAM" id="SSF52096">
    <property type="entry name" value="ClpP/crotonase"/>
    <property type="match status" value="2"/>
</dbReference>
<gene>
    <name evidence="9" type="primary">sppA</name>
    <name evidence="9" type="ORF">METEAL_30850</name>
</gene>
<feature type="active site" description="Nucleophile" evidence="7">
    <location>
        <position position="390"/>
    </location>
</feature>
<dbReference type="GO" id="GO:0016020">
    <property type="term" value="C:membrane"/>
    <property type="evidence" value="ECO:0007669"/>
    <property type="project" value="UniProtKB-SubCell"/>
</dbReference>
<keyword evidence="5" id="KW-0720">Serine protease</keyword>
<dbReference type="PIRSF" id="PIRSF001217">
    <property type="entry name" value="Protease_4_SppA"/>
    <property type="match status" value="1"/>
</dbReference>
<dbReference type="RefSeq" id="WP_316412577.1">
    <property type="nucleotide sequence ID" value="NZ_AP027080.1"/>
</dbReference>
<dbReference type="PANTHER" id="PTHR33209">
    <property type="entry name" value="PROTEASE 4"/>
    <property type="match status" value="1"/>
</dbReference>
<reference evidence="10" key="1">
    <citation type="journal article" date="2023" name="Int. J. Syst. Evol. Microbiol.">
        <title>Mesoterricola silvestris gen. nov., sp. nov., Mesoterricola sediminis sp. nov., Geothrix oryzae sp. nov., Geothrix edaphica sp. nov., Geothrix rubra sp. nov., and Geothrix limicola sp. nov., six novel members of Acidobacteriota isolated from soils.</title>
        <authorList>
            <person name="Itoh H."/>
            <person name="Sugisawa Y."/>
            <person name="Mise K."/>
            <person name="Xu Z."/>
            <person name="Kuniyasu M."/>
            <person name="Ushijima N."/>
            <person name="Kawano K."/>
            <person name="Kobayashi E."/>
            <person name="Shiratori Y."/>
            <person name="Masuda Y."/>
            <person name="Senoo K."/>
        </authorList>
    </citation>
    <scope>NUCLEOTIDE SEQUENCE [LARGE SCALE GENOMIC DNA]</scope>
    <source>
        <strain evidence="10">W79</strain>
    </source>
</reference>
<dbReference type="NCBIfam" id="TIGR00705">
    <property type="entry name" value="SppA_67K"/>
    <property type="match status" value="1"/>
</dbReference>
<dbReference type="AlphaFoldDB" id="A0AA48K9V2"/>
<dbReference type="CDD" id="cd07023">
    <property type="entry name" value="S49_Sppa_N_C"/>
    <property type="match status" value="1"/>
</dbReference>
<evidence type="ECO:0000256" key="5">
    <source>
        <dbReference type="ARBA" id="ARBA00022825"/>
    </source>
</evidence>
<evidence type="ECO:0000256" key="7">
    <source>
        <dbReference type="PIRSR" id="PIRSR001217-1"/>
    </source>
</evidence>
<feature type="domain" description="Peptidase S49" evidence="8">
    <location>
        <begin position="131"/>
        <end position="278"/>
    </location>
</feature>
<comment type="similarity">
    <text evidence="2">Belongs to the peptidase S49 family.</text>
</comment>
<dbReference type="InterPro" id="IPR047272">
    <property type="entry name" value="S49_SppA_C"/>
</dbReference>
<evidence type="ECO:0000313" key="9">
    <source>
        <dbReference type="EMBL" id="BDU73911.1"/>
    </source>
</evidence>
<evidence type="ECO:0000256" key="4">
    <source>
        <dbReference type="ARBA" id="ARBA00022801"/>
    </source>
</evidence>
<dbReference type="InterPro" id="IPR029045">
    <property type="entry name" value="ClpP/crotonase-like_dom_sf"/>
</dbReference>
<dbReference type="InterPro" id="IPR002142">
    <property type="entry name" value="Peptidase_S49"/>
</dbReference>
<dbReference type="InterPro" id="IPR004635">
    <property type="entry name" value="Pept_S49_SppA"/>
</dbReference>
<feature type="active site" description="Proton donor/acceptor" evidence="7">
    <location>
        <position position="197"/>
    </location>
</feature>
<dbReference type="CDD" id="cd07018">
    <property type="entry name" value="S49_SppA_67K_type"/>
    <property type="match status" value="1"/>
</dbReference>
<protein>
    <submittedName>
        <fullName evidence="9">Signal peptide peptidase SppA</fullName>
    </submittedName>
</protein>
<keyword evidence="10" id="KW-1185">Reference proteome</keyword>
<dbReference type="NCBIfam" id="TIGR00706">
    <property type="entry name" value="SppA_dom"/>
    <property type="match status" value="1"/>
</dbReference>
<dbReference type="Gene3D" id="3.90.226.10">
    <property type="entry name" value="2-enoyl-CoA Hydratase, Chain A, domain 1"/>
    <property type="match status" value="4"/>
</dbReference>
<dbReference type="PANTHER" id="PTHR33209:SF1">
    <property type="entry name" value="PEPTIDASE S49 DOMAIN-CONTAINING PROTEIN"/>
    <property type="match status" value="1"/>
</dbReference>
<evidence type="ECO:0000256" key="1">
    <source>
        <dbReference type="ARBA" id="ARBA00004370"/>
    </source>
</evidence>